<dbReference type="Proteomes" id="UP001321473">
    <property type="component" value="Unassembled WGS sequence"/>
</dbReference>
<dbReference type="Gene3D" id="4.10.410.10">
    <property type="entry name" value="Pancreatic trypsin inhibitor Kunitz domain"/>
    <property type="match status" value="2"/>
</dbReference>
<evidence type="ECO:0000313" key="9">
    <source>
        <dbReference type="EMBL" id="KAK8780595.1"/>
    </source>
</evidence>
<evidence type="ECO:0000256" key="5">
    <source>
        <dbReference type="ARBA" id="ARBA00022900"/>
    </source>
</evidence>
<keyword evidence="10" id="KW-1185">Reference proteome</keyword>
<accession>A0AAQ4F1B6</accession>
<feature type="chain" id="PRO_5043017601" description="BPTI/Kunitz inhibitor domain-containing protein" evidence="7">
    <location>
        <begin position="16"/>
        <end position="161"/>
    </location>
</feature>
<feature type="signal peptide" evidence="7">
    <location>
        <begin position="1"/>
        <end position="15"/>
    </location>
</feature>
<evidence type="ECO:0000256" key="2">
    <source>
        <dbReference type="ARBA" id="ARBA00022525"/>
    </source>
</evidence>
<dbReference type="PRINTS" id="PR00759">
    <property type="entry name" value="BASICPTASE"/>
</dbReference>
<dbReference type="FunFam" id="4.10.410.10:FF:000004">
    <property type="entry name" value="Tissue factor pathway inhibitor"/>
    <property type="match status" value="1"/>
</dbReference>
<organism evidence="9 10">
    <name type="scientific">Amblyomma americanum</name>
    <name type="common">Lone star tick</name>
    <dbReference type="NCBI Taxonomy" id="6943"/>
    <lineage>
        <taxon>Eukaryota</taxon>
        <taxon>Metazoa</taxon>
        <taxon>Ecdysozoa</taxon>
        <taxon>Arthropoda</taxon>
        <taxon>Chelicerata</taxon>
        <taxon>Arachnida</taxon>
        <taxon>Acari</taxon>
        <taxon>Parasitiformes</taxon>
        <taxon>Ixodida</taxon>
        <taxon>Ixodoidea</taxon>
        <taxon>Ixodidae</taxon>
        <taxon>Amblyomminae</taxon>
        <taxon>Amblyomma</taxon>
    </lineage>
</organism>
<dbReference type="InterPro" id="IPR002223">
    <property type="entry name" value="Kunitz_BPTI"/>
</dbReference>
<dbReference type="PANTHER" id="PTHR10083">
    <property type="entry name" value="KUNITZ-TYPE PROTEASE INHIBITOR-RELATED"/>
    <property type="match status" value="1"/>
</dbReference>
<dbReference type="AlphaFoldDB" id="A0AAQ4F1B6"/>
<comment type="caution">
    <text evidence="9">The sequence shown here is derived from an EMBL/GenBank/DDBJ whole genome shotgun (WGS) entry which is preliminary data.</text>
</comment>
<evidence type="ECO:0000256" key="1">
    <source>
        <dbReference type="ARBA" id="ARBA00004613"/>
    </source>
</evidence>
<evidence type="ECO:0000256" key="7">
    <source>
        <dbReference type="SAM" id="SignalP"/>
    </source>
</evidence>
<reference evidence="9 10" key="1">
    <citation type="journal article" date="2023" name="Arcadia Sci">
        <title>De novo assembly of a long-read Amblyomma americanum tick genome.</title>
        <authorList>
            <person name="Chou S."/>
            <person name="Poskanzer K.E."/>
            <person name="Rollins M."/>
            <person name="Thuy-Boun P.S."/>
        </authorList>
    </citation>
    <scope>NUCLEOTIDE SEQUENCE [LARGE SCALE GENOMIC DNA]</scope>
    <source>
        <strain evidence="9">F_SG_1</strain>
        <tissue evidence="9">Salivary glands</tissue>
    </source>
</reference>
<dbReference type="PANTHER" id="PTHR10083:SF374">
    <property type="entry name" value="BPTI_KUNITZ INHIBITOR DOMAIN-CONTAINING PROTEIN"/>
    <property type="match status" value="1"/>
</dbReference>
<dbReference type="GO" id="GO:0005615">
    <property type="term" value="C:extracellular space"/>
    <property type="evidence" value="ECO:0007669"/>
    <property type="project" value="TreeGrafter"/>
</dbReference>
<evidence type="ECO:0000259" key="8">
    <source>
        <dbReference type="PROSITE" id="PS50279"/>
    </source>
</evidence>
<keyword evidence="4" id="KW-0677">Repeat</keyword>
<proteinExistence type="predicted"/>
<evidence type="ECO:0000256" key="3">
    <source>
        <dbReference type="ARBA" id="ARBA00022690"/>
    </source>
</evidence>
<keyword evidence="5" id="KW-0722">Serine protease inhibitor</keyword>
<dbReference type="PROSITE" id="PS00280">
    <property type="entry name" value="BPTI_KUNITZ_1"/>
    <property type="match status" value="2"/>
</dbReference>
<dbReference type="PROSITE" id="PS50279">
    <property type="entry name" value="BPTI_KUNITZ_2"/>
    <property type="match status" value="2"/>
</dbReference>
<dbReference type="SUPFAM" id="SSF57362">
    <property type="entry name" value="BPTI-like"/>
    <property type="match status" value="2"/>
</dbReference>
<dbReference type="InterPro" id="IPR020901">
    <property type="entry name" value="Prtase_inh_Kunz-CS"/>
</dbReference>
<dbReference type="Pfam" id="PF00014">
    <property type="entry name" value="Kunitz_BPTI"/>
    <property type="match status" value="2"/>
</dbReference>
<dbReference type="SMART" id="SM00131">
    <property type="entry name" value="KU"/>
    <property type="match status" value="2"/>
</dbReference>
<gene>
    <name evidence="9" type="ORF">V5799_018063</name>
</gene>
<keyword evidence="7" id="KW-0732">Signal</keyword>
<dbReference type="CDD" id="cd00109">
    <property type="entry name" value="Kunitz-type"/>
    <property type="match status" value="2"/>
</dbReference>
<keyword evidence="2" id="KW-0964">Secreted</keyword>
<evidence type="ECO:0000256" key="6">
    <source>
        <dbReference type="ARBA" id="ARBA00023157"/>
    </source>
</evidence>
<dbReference type="InterPro" id="IPR036880">
    <property type="entry name" value="Kunitz_BPTI_sf"/>
</dbReference>
<feature type="domain" description="BPTI/Kunitz inhibitor" evidence="8">
    <location>
        <begin position="98"/>
        <end position="148"/>
    </location>
</feature>
<comment type="subcellular location">
    <subcellularLocation>
        <location evidence="1">Secreted</location>
    </subcellularLocation>
</comment>
<name>A0AAQ4F1B6_AMBAM</name>
<keyword evidence="6" id="KW-1015">Disulfide bond</keyword>
<evidence type="ECO:0000313" key="10">
    <source>
        <dbReference type="Proteomes" id="UP001321473"/>
    </source>
</evidence>
<dbReference type="FunFam" id="4.10.410.10:FF:000020">
    <property type="entry name" value="Collagen, type VI, alpha 3"/>
    <property type="match status" value="1"/>
</dbReference>
<evidence type="ECO:0000256" key="4">
    <source>
        <dbReference type="ARBA" id="ARBA00022737"/>
    </source>
</evidence>
<dbReference type="GO" id="GO:0004867">
    <property type="term" value="F:serine-type endopeptidase inhibitor activity"/>
    <property type="evidence" value="ECO:0007669"/>
    <property type="project" value="UniProtKB-KW"/>
</dbReference>
<feature type="domain" description="BPTI/Kunitz inhibitor" evidence="8">
    <location>
        <begin position="23"/>
        <end position="73"/>
    </location>
</feature>
<protein>
    <recommendedName>
        <fullName evidence="8">BPTI/Kunitz inhibitor domain-containing protein</fullName>
    </recommendedName>
</protein>
<dbReference type="EMBL" id="JARKHS020008629">
    <property type="protein sequence ID" value="KAK8780595.1"/>
    <property type="molecule type" value="Genomic_DNA"/>
</dbReference>
<dbReference type="InterPro" id="IPR050098">
    <property type="entry name" value="TFPI/VKTCI-like"/>
</dbReference>
<sequence length="161" mass="18221">MKLCVIFALICTTLAATSYEEKCTKDPEVGFCKALLPRWWFNVRTHQCEEFFYGGCGGNENRYETKEECEKTCADEKRIERPGGFTESLLYASVEDVCRRPPYTGYCLAFLPRFYYDATTNSCKPFVYGGCHSNGNNFETRRGCLDFCAPPVATQPTPSTA</sequence>
<keyword evidence="3" id="KW-0646">Protease inhibitor</keyword>